<evidence type="ECO:0000259" key="4">
    <source>
        <dbReference type="PROSITE" id="PS50987"/>
    </source>
</evidence>
<dbReference type="GO" id="GO:0003677">
    <property type="term" value="F:DNA binding"/>
    <property type="evidence" value="ECO:0007669"/>
    <property type="project" value="UniProtKB-KW"/>
</dbReference>
<evidence type="ECO:0000313" key="6">
    <source>
        <dbReference type="Proteomes" id="UP000216311"/>
    </source>
</evidence>
<evidence type="ECO:0000256" key="2">
    <source>
        <dbReference type="ARBA" id="ARBA00023125"/>
    </source>
</evidence>
<dbReference type="InterPro" id="IPR051011">
    <property type="entry name" value="Metal_resp_trans_reg"/>
</dbReference>
<evidence type="ECO:0000256" key="1">
    <source>
        <dbReference type="ARBA" id="ARBA00023015"/>
    </source>
</evidence>
<dbReference type="OrthoDB" id="9810923at2"/>
<dbReference type="Pfam" id="PF01022">
    <property type="entry name" value="HTH_5"/>
    <property type="match status" value="1"/>
</dbReference>
<dbReference type="SUPFAM" id="SSF46785">
    <property type="entry name" value="Winged helix' DNA-binding domain"/>
    <property type="match status" value="1"/>
</dbReference>
<reference evidence="5 6" key="1">
    <citation type="submission" date="2017-07" db="EMBL/GenBank/DDBJ databases">
        <title>Draft whole genome sequences of clinical Proprionibacteriaceae strains.</title>
        <authorList>
            <person name="Bernier A.-M."/>
            <person name="Bernard K."/>
            <person name="Domingo M.-C."/>
        </authorList>
    </citation>
    <scope>NUCLEOTIDE SEQUENCE [LARGE SCALE GENOMIC DNA]</scope>
    <source>
        <strain evidence="5 6">NML 130396</strain>
    </source>
</reference>
<feature type="domain" description="HTH arsR-type" evidence="4">
    <location>
        <begin position="9"/>
        <end position="102"/>
    </location>
</feature>
<dbReference type="InterPro" id="IPR011991">
    <property type="entry name" value="ArsR-like_HTH"/>
</dbReference>
<dbReference type="InterPro" id="IPR001845">
    <property type="entry name" value="HTH_ArsR_DNA-bd_dom"/>
</dbReference>
<keyword evidence="1" id="KW-0805">Transcription regulation</keyword>
<evidence type="ECO:0000313" key="5">
    <source>
        <dbReference type="EMBL" id="OYO25205.1"/>
    </source>
</evidence>
<accession>A0A255HC04</accession>
<dbReference type="RefSeq" id="WP_094362413.1">
    <property type="nucleotide sequence ID" value="NZ_NMVQ01000001.1"/>
</dbReference>
<dbReference type="Proteomes" id="UP000216311">
    <property type="component" value="Unassembled WGS sequence"/>
</dbReference>
<sequence length="103" mass="11292">MKTHSEVGVASVVVDAAEVFALLGDVNRLRLLLELLPGERCVGDLALATGQSESAVSHALRLLRAHRVMAARREGRRAYYRLQDAHVRVLLETALAHTDGEDH</sequence>
<protein>
    <submittedName>
        <fullName evidence="5">ArsR family transcriptional regulator</fullName>
    </submittedName>
</protein>
<comment type="caution">
    <text evidence="5">The sequence shown here is derived from an EMBL/GenBank/DDBJ whole genome shotgun (WGS) entry which is preliminary data.</text>
</comment>
<dbReference type="InterPro" id="IPR036388">
    <property type="entry name" value="WH-like_DNA-bd_sf"/>
</dbReference>
<keyword evidence="6" id="KW-1185">Reference proteome</keyword>
<dbReference type="GO" id="GO:0003700">
    <property type="term" value="F:DNA-binding transcription factor activity"/>
    <property type="evidence" value="ECO:0007669"/>
    <property type="project" value="InterPro"/>
</dbReference>
<dbReference type="PROSITE" id="PS50987">
    <property type="entry name" value="HTH_ARSR_2"/>
    <property type="match status" value="1"/>
</dbReference>
<organism evidence="5 6">
    <name type="scientific">Enemella dayhoffiae</name>
    <dbReference type="NCBI Taxonomy" id="2016507"/>
    <lineage>
        <taxon>Bacteria</taxon>
        <taxon>Bacillati</taxon>
        <taxon>Actinomycetota</taxon>
        <taxon>Actinomycetes</taxon>
        <taxon>Propionibacteriales</taxon>
        <taxon>Propionibacteriaceae</taxon>
        <taxon>Enemella</taxon>
    </lineage>
</organism>
<name>A0A255HC04_9ACTN</name>
<dbReference type="SMART" id="SM00418">
    <property type="entry name" value="HTH_ARSR"/>
    <property type="match status" value="1"/>
</dbReference>
<proteinExistence type="predicted"/>
<dbReference type="Gene3D" id="1.10.10.10">
    <property type="entry name" value="Winged helix-like DNA-binding domain superfamily/Winged helix DNA-binding domain"/>
    <property type="match status" value="1"/>
</dbReference>
<dbReference type="EMBL" id="NMVQ01000001">
    <property type="protein sequence ID" value="OYO25205.1"/>
    <property type="molecule type" value="Genomic_DNA"/>
</dbReference>
<keyword evidence="2" id="KW-0238">DNA-binding</keyword>
<dbReference type="PANTHER" id="PTHR43132:SF6">
    <property type="entry name" value="HTH-TYPE TRANSCRIPTIONAL REPRESSOR CZRA"/>
    <property type="match status" value="1"/>
</dbReference>
<dbReference type="AlphaFoldDB" id="A0A255HC04"/>
<dbReference type="NCBIfam" id="NF033788">
    <property type="entry name" value="HTH_metalloreg"/>
    <property type="match status" value="1"/>
</dbReference>
<dbReference type="PANTHER" id="PTHR43132">
    <property type="entry name" value="ARSENICAL RESISTANCE OPERON REPRESSOR ARSR-RELATED"/>
    <property type="match status" value="1"/>
</dbReference>
<gene>
    <name evidence="5" type="ORF">CGZ93_01755</name>
</gene>
<keyword evidence="3" id="KW-0804">Transcription</keyword>
<dbReference type="PRINTS" id="PR00778">
    <property type="entry name" value="HTHARSR"/>
</dbReference>
<dbReference type="CDD" id="cd00090">
    <property type="entry name" value="HTH_ARSR"/>
    <property type="match status" value="1"/>
</dbReference>
<evidence type="ECO:0000256" key="3">
    <source>
        <dbReference type="ARBA" id="ARBA00023163"/>
    </source>
</evidence>
<dbReference type="InterPro" id="IPR036390">
    <property type="entry name" value="WH_DNA-bd_sf"/>
</dbReference>